<evidence type="ECO:0000256" key="3">
    <source>
        <dbReference type="ARBA" id="ARBA00022692"/>
    </source>
</evidence>
<keyword evidence="6 8" id="KW-0472">Membrane</keyword>
<comment type="cofactor">
    <cofactor evidence="7">
        <name>Zn(2+)</name>
        <dbReference type="ChEBI" id="CHEBI:29105"/>
    </cofactor>
</comment>
<feature type="binding site" evidence="7">
    <location>
        <position position="64"/>
    </location>
    <ligand>
        <name>Zn(2+)</name>
        <dbReference type="ChEBI" id="CHEBI:29105"/>
        <note>catalytic</note>
    </ligand>
</feature>
<feature type="transmembrane region" description="Helical" evidence="8">
    <location>
        <begin position="124"/>
        <end position="143"/>
    </location>
</feature>
<feature type="transmembrane region" description="Helical" evidence="8">
    <location>
        <begin position="48"/>
        <end position="67"/>
    </location>
</feature>
<dbReference type="GO" id="GO:0046872">
    <property type="term" value="F:metal ion binding"/>
    <property type="evidence" value="ECO:0007669"/>
    <property type="project" value="UniProtKB-KW"/>
</dbReference>
<sequence length="258" mass="28911">MSLHSPFWGPPSSKSKSVCYSCSVNLIYAIYGLRQLRQKLNVDFFRALPYWGLMAVGICSGIFHTSLQYHTQMMDDLSMLFTTTPVLHRALTVNADRRQSSITAIILASALALIVTYHMVTNEILLHSVTFVVSIFIIGVRTIQLIKTRVPAKSIARKQIWGMVRFGAGYAVWIIDRLACGFLRDSRRAIGLPLAFVLELHGWWHIFTGVGAYIFIAVIDYLVSNDDHLDVESFAWPASWASQSIFAGTSSSTTEKQD</sequence>
<comment type="subcellular location">
    <subcellularLocation>
        <location evidence="1">Membrane</location>
        <topology evidence="1">Multi-pass membrane protein</topology>
    </subcellularLocation>
</comment>
<dbReference type="OrthoDB" id="187171at2759"/>
<comment type="similarity">
    <text evidence="2">Belongs to the alkaline ceramidase family.</text>
</comment>
<evidence type="ECO:0000256" key="2">
    <source>
        <dbReference type="ARBA" id="ARBA00009780"/>
    </source>
</evidence>
<reference evidence="9" key="1">
    <citation type="submission" date="2022-11" db="EMBL/GenBank/DDBJ databases">
        <authorList>
            <person name="Petersen C."/>
        </authorList>
    </citation>
    <scope>NUCLEOTIDE SEQUENCE</scope>
    <source>
        <strain evidence="9">IBT 29864</strain>
    </source>
</reference>
<dbReference type="PANTHER" id="PTHR46187:SF1">
    <property type="entry name" value="ALKALINE PHYTOCERAMIDASE"/>
    <property type="match status" value="1"/>
</dbReference>
<evidence type="ECO:0000256" key="6">
    <source>
        <dbReference type="ARBA" id="ARBA00023136"/>
    </source>
</evidence>
<evidence type="ECO:0000256" key="8">
    <source>
        <dbReference type="SAM" id="Phobius"/>
    </source>
</evidence>
<protein>
    <submittedName>
        <fullName evidence="9">Ceramidase</fullName>
    </submittedName>
</protein>
<evidence type="ECO:0000256" key="4">
    <source>
        <dbReference type="ARBA" id="ARBA00022801"/>
    </source>
</evidence>
<dbReference type="GO" id="GO:0016811">
    <property type="term" value="F:hydrolase activity, acting on carbon-nitrogen (but not peptide) bonds, in linear amides"/>
    <property type="evidence" value="ECO:0007669"/>
    <property type="project" value="InterPro"/>
</dbReference>
<keyword evidence="5 8" id="KW-1133">Transmembrane helix</keyword>
<reference evidence="9" key="2">
    <citation type="journal article" date="2023" name="IMA Fungus">
        <title>Comparative genomic study of the Penicillium genus elucidates a diverse pangenome and 15 lateral gene transfer events.</title>
        <authorList>
            <person name="Petersen C."/>
            <person name="Sorensen T."/>
            <person name="Nielsen M.R."/>
            <person name="Sondergaard T.E."/>
            <person name="Sorensen J.L."/>
            <person name="Fitzpatrick D.A."/>
            <person name="Frisvad J.C."/>
            <person name="Nielsen K.L."/>
        </authorList>
    </citation>
    <scope>NUCLEOTIDE SEQUENCE</scope>
    <source>
        <strain evidence="9">IBT 29864</strain>
    </source>
</reference>
<dbReference type="GO" id="GO:0046513">
    <property type="term" value="P:ceramide biosynthetic process"/>
    <property type="evidence" value="ECO:0007669"/>
    <property type="project" value="TreeGrafter"/>
</dbReference>
<evidence type="ECO:0000256" key="7">
    <source>
        <dbReference type="PIRSR" id="PIRSR608901-2"/>
    </source>
</evidence>
<name>A0A9W9RHH0_9EURO</name>
<dbReference type="PANTHER" id="PTHR46187">
    <property type="entry name" value="ALKALINE CERAMIDASE 3"/>
    <property type="match status" value="1"/>
</dbReference>
<dbReference type="GeneID" id="81444145"/>
<dbReference type="GO" id="GO:0005789">
    <property type="term" value="C:endoplasmic reticulum membrane"/>
    <property type="evidence" value="ECO:0007669"/>
    <property type="project" value="TreeGrafter"/>
</dbReference>
<feature type="binding site" evidence="7">
    <location>
        <position position="201"/>
    </location>
    <ligand>
        <name>Zn(2+)</name>
        <dbReference type="ChEBI" id="CHEBI:29105"/>
        <note>catalytic</note>
    </ligand>
</feature>
<dbReference type="AlphaFoldDB" id="A0A9W9RHH0"/>
<dbReference type="RefSeq" id="XP_056550926.1">
    <property type="nucleotide sequence ID" value="XM_056704966.1"/>
</dbReference>
<comment type="caution">
    <text evidence="9">The sequence shown here is derived from an EMBL/GenBank/DDBJ whole genome shotgun (WGS) entry which is preliminary data.</text>
</comment>
<organism evidence="9 10">
    <name type="scientific">Penicillium cataractarum</name>
    <dbReference type="NCBI Taxonomy" id="2100454"/>
    <lineage>
        <taxon>Eukaryota</taxon>
        <taxon>Fungi</taxon>
        <taxon>Dikarya</taxon>
        <taxon>Ascomycota</taxon>
        <taxon>Pezizomycotina</taxon>
        <taxon>Eurotiomycetes</taxon>
        <taxon>Eurotiomycetidae</taxon>
        <taxon>Eurotiales</taxon>
        <taxon>Aspergillaceae</taxon>
        <taxon>Penicillium</taxon>
    </lineage>
</organism>
<dbReference type="Proteomes" id="UP001147782">
    <property type="component" value="Unassembled WGS sequence"/>
</dbReference>
<accession>A0A9W9RHH0</accession>
<keyword evidence="7" id="KW-0862">Zinc</keyword>
<dbReference type="GO" id="GO:0046514">
    <property type="term" value="P:ceramide catabolic process"/>
    <property type="evidence" value="ECO:0007669"/>
    <property type="project" value="TreeGrafter"/>
</dbReference>
<keyword evidence="7" id="KW-0479">Metal-binding</keyword>
<gene>
    <name evidence="9" type="ORF">N7496_012053</name>
</gene>
<evidence type="ECO:0000313" key="9">
    <source>
        <dbReference type="EMBL" id="KAJ5359640.1"/>
    </source>
</evidence>
<dbReference type="InterPro" id="IPR008901">
    <property type="entry name" value="ACER"/>
</dbReference>
<feature type="transmembrane region" description="Helical" evidence="8">
    <location>
        <begin position="101"/>
        <end position="118"/>
    </location>
</feature>
<evidence type="ECO:0000256" key="1">
    <source>
        <dbReference type="ARBA" id="ARBA00004141"/>
    </source>
</evidence>
<evidence type="ECO:0000256" key="5">
    <source>
        <dbReference type="ARBA" id="ARBA00022989"/>
    </source>
</evidence>
<dbReference type="EMBL" id="JAPZBS010000009">
    <property type="protein sequence ID" value="KAJ5359640.1"/>
    <property type="molecule type" value="Genomic_DNA"/>
</dbReference>
<keyword evidence="4" id="KW-0378">Hydrolase</keyword>
<feature type="binding site" evidence="7">
    <location>
        <position position="205"/>
    </location>
    <ligand>
        <name>Zn(2+)</name>
        <dbReference type="ChEBI" id="CHEBI:29105"/>
        <note>catalytic</note>
    </ligand>
</feature>
<dbReference type="Pfam" id="PF05875">
    <property type="entry name" value="Ceramidase"/>
    <property type="match status" value="1"/>
</dbReference>
<feature type="transmembrane region" description="Helical" evidence="8">
    <location>
        <begin position="204"/>
        <end position="223"/>
    </location>
</feature>
<keyword evidence="3 8" id="KW-0812">Transmembrane</keyword>
<feature type="transmembrane region" description="Helical" evidence="8">
    <location>
        <begin position="164"/>
        <end position="184"/>
    </location>
</feature>
<evidence type="ECO:0000313" key="10">
    <source>
        <dbReference type="Proteomes" id="UP001147782"/>
    </source>
</evidence>
<proteinExistence type="inferred from homology"/>
<keyword evidence="10" id="KW-1185">Reference proteome</keyword>